<sequence>MTKDGDKSISWSPKVIKTRPPFVFVCKTHAYVIISVLKLDTIELIKFSRIITARIDFQSVAFSPSSKQIDSSANFTTDGGLAIVLTSTSCCLRIDFTAIFVCLDFISYIFGMIWVVGGDGSDNCIWCIVVHGIESEESNYCANEFQNEVRKTELQSVIKLFSFSFVNDIKVSLTMMPRMVFQSGALSFNNSHTDSKANLTAGGGFVIVRISANCFFLIELTARQDFC</sequence>
<reference evidence="1" key="1">
    <citation type="submission" date="2020-05" db="UniProtKB">
        <authorList>
            <consortium name="EnsemblMetazoa"/>
        </authorList>
    </citation>
    <scope>IDENTIFICATION</scope>
    <source>
        <strain evidence="1">TTRI</strain>
    </source>
</reference>
<evidence type="ECO:0000313" key="2">
    <source>
        <dbReference type="Proteomes" id="UP000078200"/>
    </source>
</evidence>
<proteinExistence type="predicted"/>
<dbReference type="EnsemblMetazoa" id="GAUT031166-RA">
    <property type="protein sequence ID" value="GAUT031166-PA"/>
    <property type="gene ID" value="GAUT031166"/>
</dbReference>
<dbReference type="Proteomes" id="UP000078200">
    <property type="component" value="Unassembled WGS sequence"/>
</dbReference>
<dbReference type="AlphaFoldDB" id="A0A1A9VAM0"/>
<name>A0A1A9VAM0_GLOAU</name>
<keyword evidence="2" id="KW-1185">Reference proteome</keyword>
<dbReference type="VEuPathDB" id="VectorBase:GAUT031166"/>
<organism evidence="1 2">
    <name type="scientific">Glossina austeni</name>
    <name type="common">Savannah tsetse fly</name>
    <dbReference type="NCBI Taxonomy" id="7395"/>
    <lineage>
        <taxon>Eukaryota</taxon>
        <taxon>Metazoa</taxon>
        <taxon>Ecdysozoa</taxon>
        <taxon>Arthropoda</taxon>
        <taxon>Hexapoda</taxon>
        <taxon>Insecta</taxon>
        <taxon>Pterygota</taxon>
        <taxon>Neoptera</taxon>
        <taxon>Endopterygota</taxon>
        <taxon>Diptera</taxon>
        <taxon>Brachycera</taxon>
        <taxon>Muscomorpha</taxon>
        <taxon>Hippoboscoidea</taxon>
        <taxon>Glossinidae</taxon>
        <taxon>Glossina</taxon>
    </lineage>
</organism>
<accession>A0A1A9VAM0</accession>
<protein>
    <submittedName>
        <fullName evidence="1">Uncharacterized protein</fullName>
    </submittedName>
</protein>
<evidence type="ECO:0000313" key="1">
    <source>
        <dbReference type="EnsemblMetazoa" id="GAUT031166-PA"/>
    </source>
</evidence>